<dbReference type="AlphaFoldDB" id="A0A382HSR4"/>
<keyword evidence="6 9" id="KW-1133">Transmembrane helix</keyword>
<keyword evidence="5" id="KW-0029">Amino-acid transport</keyword>
<feature type="transmembrane region" description="Helical" evidence="9">
    <location>
        <begin position="190"/>
        <end position="211"/>
    </location>
</feature>
<dbReference type="GO" id="GO:0022857">
    <property type="term" value="F:transmembrane transporter activity"/>
    <property type="evidence" value="ECO:0007669"/>
    <property type="project" value="InterPro"/>
</dbReference>
<keyword evidence="7 9" id="KW-0472">Membrane</keyword>
<evidence type="ECO:0000256" key="5">
    <source>
        <dbReference type="ARBA" id="ARBA00022970"/>
    </source>
</evidence>
<name>A0A382HSR4_9ZZZZ</name>
<evidence type="ECO:0000256" key="3">
    <source>
        <dbReference type="ARBA" id="ARBA00022475"/>
    </source>
</evidence>
<accession>A0A382HSR4</accession>
<evidence type="ECO:0008006" key="11">
    <source>
        <dbReference type="Google" id="ProtNLM"/>
    </source>
</evidence>
<feature type="transmembrane region" description="Helical" evidence="9">
    <location>
        <begin position="264"/>
        <end position="283"/>
    </location>
</feature>
<dbReference type="InterPro" id="IPR001851">
    <property type="entry name" value="ABC_transp_permease"/>
</dbReference>
<organism evidence="10">
    <name type="scientific">marine metagenome</name>
    <dbReference type="NCBI Taxonomy" id="408172"/>
    <lineage>
        <taxon>unclassified sequences</taxon>
        <taxon>metagenomes</taxon>
        <taxon>ecological metagenomes</taxon>
    </lineage>
</organism>
<sequence length="288" mass="30613">VDILIIGGLLGGTYALMAMGLQLQYGVARIMNLANGEILVAGSFAAFWVFTSASLSPILSIAVVGPLAFCLNWLIYKILMRPLVKRARSEGQLEADSILSTFGQSFILVGIMLAVFGGEYFSYSYLEVPFQILGQAYELNRIVAFLFAVVLCACLYIWLNRTRAGLTLRAISVNSEAAGLVGIDVPRASALAFALGGAVTASGGALLSMFLTFDASVGVIFTMKALVIVIMGGVRDIRGAIIAAFVLGFTETAVASLIDPGLTLAAAYLLFILVLMFRPEGLFGRKLI</sequence>
<evidence type="ECO:0000313" key="10">
    <source>
        <dbReference type="EMBL" id="SVB89987.1"/>
    </source>
</evidence>
<evidence type="ECO:0000256" key="2">
    <source>
        <dbReference type="ARBA" id="ARBA00022448"/>
    </source>
</evidence>
<dbReference type="InterPro" id="IPR052157">
    <property type="entry name" value="BCAA_transport_permease"/>
</dbReference>
<comment type="similarity">
    <text evidence="8">Belongs to the binding-protein-dependent transport system permease family. LivHM subfamily.</text>
</comment>
<protein>
    <recommendedName>
        <fullName evidence="11">Branched-chain amino acid ABC transporter permease</fullName>
    </recommendedName>
</protein>
<proteinExistence type="inferred from homology"/>
<evidence type="ECO:0000256" key="7">
    <source>
        <dbReference type="ARBA" id="ARBA00023136"/>
    </source>
</evidence>
<dbReference type="PANTHER" id="PTHR11795">
    <property type="entry name" value="BRANCHED-CHAIN AMINO ACID TRANSPORT SYSTEM PERMEASE PROTEIN LIVH"/>
    <property type="match status" value="1"/>
</dbReference>
<keyword evidence="3" id="KW-1003">Cell membrane</keyword>
<evidence type="ECO:0000256" key="9">
    <source>
        <dbReference type="SAM" id="Phobius"/>
    </source>
</evidence>
<evidence type="ECO:0000256" key="6">
    <source>
        <dbReference type="ARBA" id="ARBA00022989"/>
    </source>
</evidence>
<feature type="transmembrane region" description="Helical" evidence="9">
    <location>
        <begin position="241"/>
        <end position="258"/>
    </location>
</feature>
<dbReference type="PANTHER" id="PTHR11795:SF445">
    <property type="entry name" value="AMINO ACID ABC TRANSPORTER PERMEASE PROTEIN"/>
    <property type="match status" value="1"/>
</dbReference>
<dbReference type="CDD" id="cd06582">
    <property type="entry name" value="TM_PBP1_LivH_like"/>
    <property type="match status" value="1"/>
</dbReference>
<feature type="non-terminal residue" evidence="10">
    <location>
        <position position="1"/>
    </location>
</feature>
<feature type="transmembrane region" description="Helical" evidence="9">
    <location>
        <begin position="6"/>
        <end position="23"/>
    </location>
</feature>
<dbReference type="GO" id="GO:0005886">
    <property type="term" value="C:plasma membrane"/>
    <property type="evidence" value="ECO:0007669"/>
    <property type="project" value="UniProtKB-SubCell"/>
</dbReference>
<comment type="subcellular location">
    <subcellularLocation>
        <location evidence="1">Cell membrane</location>
        <topology evidence="1">Multi-pass membrane protein</topology>
    </subcellularLocation>
</comment>
<feature type="transmembrane region" description="Helical" evidence="9">
    <location>
        <begin position="56"/>
        <end position="76"/>
    </location>
</feature>
<keyword evidence="2" id="KW-0813">Transport</keyword>
<evidence type="ECO:0000256" key="4">
    <source>
        <dbReference type="ARBA" id="ARBA00022692"/>
    </source>
</evidence>
<feature type="transmembrane region" description="Helical" evidence="9">
    <location>
        <begin position="142"/>
        <end position="159"/>
    </location>
</feature>
<dbReference type="EMBL" id="UINC01062914">
    <property type="protein sequence ID" value="SVB89987.1"/>
    <property type="molecule type" value="Genomic_DNA"/>
</dbReference>
<reference evidence="10" key="1">
    <citation type="submission" date="2018-05" db="EMBL/GenBank/DDBJ databases">
        <authorList>
            <person name="Lanie J.A."/>
            <person name="Ng W.-L."/>
            <person name="Kazmierczak K.M."/>
            <person name="Andrzejewski T.M."/>
            <person name="Davidsen T.M."/>
            <person name="Wayne K.J."/>
            <person name="Tettelin H."/>
            <person name="Glass J.I."/>
            <person name="Rusch D."/>
            <person name="Podicherti R."/>
            <person name="Tsui H.-C.T."/>
            <person name="Winkler M.E."/>
        </authorList>
    </citation>
    <scope>NUCLEOTIDE SEQUENCE</scope>
</reference>
<feature type="transmembrane region" description="Helical" evidence="9">
    <location>
        <begin position="30"/>
        <end position="50"/>
    </location>
</feature>
<evidence type="ECO:0000256" key="8">
    <source>
        <dbReference type="ARBA" id="ARBA00037998"/>
    </source>
</evidence>
<feature type="transmembrane region" description="Helical" evidence="9">
    <location>
        <begin position="217"/>
        <end position="234"/>
    </location>
</feature>
<keyword evidence="4 9" id="KW-0812">Transmembrane</keyword>
<feature type="transmembrane region" description="Helical" evidence="9">
    <location>
        <begin position="97"/>
        <end position="122"/>
    </location>
</feature>
<dbReference type="GO" id="GO:0006865">
    <property type="term" value="P:amino acid transport"/>
    <property type="evidence" value="ECO:0007669"/>
    <property type="project" value="UniProtKB-KW"/>
</dbReference>
<gene>
    <name evidence="10" type="ORF">METZ01_LOCUS242841</name>
</gene>
<evidence type="ECO:0000256" key="1">
    <source>
        <dbReference type="ARBA" id="ARBA00004651"/>
    </source>
</evidence>
<dbReference type="Pfam" id="PF02653">
    <property type="entry name" value="BPD_transp_2"/>
    <property type="match status" value="1"/>
</dbReference>